<organism evidence="1 2">
    <name type="scientific">Kocuria rosea</name>
    <name type="common">Deinococcus erythromyxa</name>
    <name type="synonym">Micrococcus rubens</name>
    <dbReference type="NCBI Taxonomy" id="1275"/>
    <lineage>
        <taxon>Bacteria</taxon>
        <taxon>Bacillati</taxon>
        <taxon>Actinomycetota</taxon>
        <taxon>Actinomycetes</taxon>
        <taxon>Micrococcales</taxon>
        <taxon>Micrococcaceae</taxon>
        <taxon>Kocuria</taxon>
    </lineage>
</organism>
<reference evidence="1 2" key="1">
    <citation type="submission" date="2019-03" db="EMBL/GenBank/DDBJ databases">
        <title>Genome Sequencing and Assembly of Various Microbes Isolated from Partially Reclaimed Soil and Acid Mine Drainage (AMD) Site.</title>
        <authorList>
            <person name="Steinbock B."/>
            <person name="Bechtold R."/>
            <person name="Sevigny J.L."/>
            <person name="Thomas D."/>
            <person name="Cuthill L.R."/>
            <person name="Aveiro Johannsen E.J."/>
            <person name="Thomas K."/>
            <person name="Ghosh A."/>
        </authorList>
    </citation>
    <scope>NUCLEOTIDE SEQUENCE [LARGE SCALE GENOMIC DNA]</scope>
    <source>
        <strain evidence="1 2">S-A3</strain>
    </source>
</reference>
<dbReference type="AlphaFoldDB" id="A0A4R5YDJ1"/>
<protein>
    <submittedName>
        <fullName evidence="1">Uncharacterized protein</fullName>
    </submittedName>
</protein>
<dbReference type="GeneID" id="64347378"/>
<sequence>MTTTVLTPDHVLQAAEEALDRARRSYARKLLRLVAAELTRRHPDAVRLDVLGHDGDQEFFVDALRDAAGDYVWGDPGRVVVVRETADDELGGTVTVAARDVRELVGRALDAYDGPLERLLHHDEQSDTYWLDLTAP</sequence>
<evidence type="ECO:0000313" key="1">
    <source>
        <dbReference type="EMBL" id="TDL42794.1"/>
    </source>
</evidence>
<dbReference type="Proteomes" id="UP000295163">
    <property type="component" value="Unassembled WGS sequence"/>
</dbReference>
<proteinExistence type="predicted"/>
<dbReference type="RefSeq" id="WP_133410088.1">
    <property type="nucleotide sequence ID" value="NZ_SMZT01000003.1"/>
</dbReference>
<dbReference type="EMBL" id="SMZT01000003">
    <property type="protein sequence ID" value="TDL42794.1"/>
    <property type="molecule type" value="Genomic_DNA"/>
</dbReference>
<gene>
    <name evidence="1" type="ORF">E2R59_08110</name>
</gene>
<comment type="caution">
    <text evidence="1">The sequence shown here is derived from an EMBL/GenBank/DDBJ whole genome shotgun (WGS) entry which is preliminary data.</text>
</comment>
<name>A0A4R5YDJ1_KOCRO</name>
<evidence type="ECO:0000313" key="2">
    <source>
        <dbReference type="Proteomes" id="UP000295163"/>
    </source>
</evidence>
<accession>A0A4R5YDJ1</accession>